<dbReference type="InterPro" id="IPR036582">
    <property type="entry name" value="Mao_N_sf"/>
</dbReference>
<organism evidence="2 3">
    <name type="scientific">Candidatus Aphodoplasma excrementigallinarum</name>
    <dbReference type="NCBI Taxonomy" id="2840673"/>
    <lineage>
        <taxon>Bacteria</taxon>
        <taxon>Bacillati</taxon>
        <taxon>Bacillota</taxon>
        <taxon>Clostridia</taxon>
        <taxon>Eubacteriales</taxon>
        <taxon>Candidatus Aphodoplasma</taxon>
    </lineage>
</organism>
<comment type="caution">
    <text evidence="2">The sequence shown here is derived from an EMBL/GenBank/DDBJ whole genome shotgun (WGS) entry which is preliminary data.</text>
</comment>
<dbReference type="Pfam" id="PF07833">
    <property type="entry name" value="Cu_amine_oxidN1"/>
    <property type="match status" value="1"/>
</dbReference>
<evidence type="ECO:0000259" key="1">
    <source>
        <dbReference type="Pfam" id="PF07833"/>
    </source>
</evidence>
<name>A0A9D1NH75_9FIRM</name>
<gene>
    <name evidence="2" type="ORF">IAC74_05830</name>
</gene>
<evidence type="ECO:0000313" key="2">
    <source>
        <dbReference type="EMBL" id="HIV03077.1"/>
    </source>
</evidence>
<dbReference type="Gene3D" id="2.60.120.200">
    <property type="match status" value="1"/>
</dbReference>
<feature type="domain" description="Copper amine oxidase-like N-terminal" evidence="1">
    <location>
        <begin position="256"/>
        <end position="349"/>
    </location>
</feature>
<reference evidence="2" key="2">
    <citation type="journal article" date="2021" name="PeerJ">
        <title>Extensive microbial diversity within the chicken gut microbiome revealed by metagenomics and culture.</title>
        <authorList>
            <person name="Gilroy R."/>
            <person name="Ravi A."/>
            <person name="Getino M."/>
            <person name="Pursley I."/>
            <person name="Horton D.L."/>
            <person name="Alikhan N.F."/>
            <person name="Baker D."/>
            <person name="Gharbi K."/>
            <person name="Hall N."/>
            <person name="Watson M."/>
            <person name="Adriaenssens E.M."/>
            <person name="Foster-Nyarko E."/>
            <person name="Jarju S."/>
            <person name="Secka A."/>
            <person name="Antonio M."/>
            <person name="Oren A."/>
            <person name="Chaudhuri R.R."/>
            <person name="La Ragione R."/>
            <person name="Hildebrand F."/>
            <person name="Pallen M.J."/>
        </authorList>
    </citation>
    <scope>NUCLEOTIDE SEQUENCE</scope>
    <source>
        <strain evidence="2">4920</strain>
    </source>
</reference>
<reference evidence="2" key="1">
    <citation type="submission" date="2020-10" db="EMBL/GenBank/DDBJ databases">
        <authorList>
            <person name="Gilroy R."/>
        </authorList>
    </citation>
    <scope>NUCLEOTIDE SEQUENCE</scope>
    <source>
        <strain evidence="2">4920</strain>
    </source>
</reference>
<accession>A0A9D1NH75</accession>
<feature type="non-terminal residue" evidence="2">
    <location>
        <position position="1"/>
    </location>
</feature>
<proteinExistence type="predicted"/>
<protein>
    <submittedName>
        <fullName evidence="2">Copper amine oxidase N-terminal domain-containing protein</fullName>
    </submittedName>
</protein>
<dbReference type="SUPFAM" id="SSF55383">
    <property type="entry name" value="Copper amine oxidase, domain N"/>
    <property type="match status" value="1"/>
</dbReference>
<dbReference type="InterPro" id="IPR012854">
    <property type="entry name" value="Cu_amine_oxidase-like_N"/>
</dbReference>
<dbReference type="AlphaFoldDB" id="A0A9D1NH75"/>
<sequence>LAADTETRIVYFNDFDEEITSNANVAPKSNKIDAYTEDDGNGAVMISTDGRSTEDAFFQATTKGTDYDNVVVEISLSCVEGGLATNMQFKDDVPKQSLLFATDKNGNITSSGSGKNLGTIQSGKWIELAFAIDFTDRTYSTYVDGKRVEKNVELQGECSKNFNFMRLYMPKGSQGDILFDDFAIYEGTEPRDISEEVAAMPTPVAMPTVTPKGSGKTYEIHYADMTRLDDAVVLLVDESNAYANQTLTKVDPDNEAVTPTIIDDRTLVPLRFISESFGAQVGWDEMTQTATITLDGKTVTIVIGSNEMYVDGEPVLLDVPAQTLHDRTMLPLRAMVESIGKNVFWDDRGLIVITDAGLTIDEETDARLVSAMIAYLQSGKLALNYSAVPNFTQWVIDDAVAAAPIEFTSDKGNNSIATKGAKALYYLTLAAYLDESTAASDGTLAKDAALAQLRALIAGGNEPYACVGPYWSHAVVAASLVLVKNTPAVYDELSQDEKDRMDWLMKALAIAGNWGFNDQNNYKTGFDLLGNFNKAWNPNYRNTYLNVVISAAMYFGAEELDEIYTSFSYDEYMDKLEEYGYTNIMHTWSVAGKDLMENGGECTLLGGIGASGMVAGQSGGKGAGVKIPFQYNGMGLDDLDGIFSSLLDYTYGAVVASSHGVDGGEYYSYILSGKPSPYEGYNGMMFEFCSGSRSSAGYCYDSMMILMSMYANFKLFAGWDSSEDWQQTFDSWIYVGTEDLIFKLTEGYKGYSSSFPGYKDEYEYSMSASYAMDKDMWRNFHCMLDEDITVTTDPNAKPEINAQPAEPMNGITEPPADAIVPTYQTSTFTSDAVLPLGAEYTGDVTTEFDVVFDDEVGNTFDGVIMYDSADAEDMTYSKANVLIQFNYQTINIMDGSGYQWTAFPVAANYRYHFKVTMNASTKKYSVWITPIWPEAGEEQLVADGYAFRATAHDIDAIGSIIPVKASQIGSYWIENHTVTAE</sequence>
<dbReference type="Proteomes" id="UP000886743">
    <property type="component" value="Unassembled WGS sequence"/>
</dbReference>
<evidence type="ECO:0000313" key="3">
    <source>
        <dbReference type="Proteomes" id="UP000886743"/>
    </source>
</evidence>
<dbReference type="Gene3D" id="3.30.457.10">
    <property type="entry name" value="Copper amine oxidase-like, N-terminal domain"/>
    <property type="match status" value="1"/>
</dbReference>
<dbReference type="EMBL" id="DVOF01000168">
    <property type="protein sequence ID" value="HIV03077.1"/>
    <property type="molecule type" value="Genomic_DNA"/>
</dbReference>